<gene>
    <name evidence="3" type="ORF">V5N11_005041</name>
</gene>
<accession>A0ABD0ZTW2</accession>
<comment type="similarity">
    <text evidence="1">Belongs to the plant LTP family.</text>
</comment>
<dbReference type="InterPro" id="IPR000528">
    <property type="entry name" value="Plant_nsLTP"/>
</dbReference>
<dbReference type="PANTHER" id="PTHR33076">
    <property type="entry name" value="NON-SPECIFIC LIPID-TRANSFER PROTEIN 2-RELATED"/>
    <property type="match status" value="1"/>
</dbReference>
<reference evidence="3 4" key="1">
    <citation type="submission" date="2024-04" db="EMBL/GenBank/DDBJ databases">
        <title>Genome assembly C_amara_ONT_v2.</title>
        <authorList>
            <person name="Yant L."/>
            <person name="Moore C."/>
            <person name="Slenker M."/>
        </authorList>
    </citation>
    <scope>NUCLEOTIDE SEQUENCE [LARGE SCALE GENOMIC DNA]</scope>
    <source>
        <tissue evidence="3">Leaf</tissue>
    </source>
</reference>
<evidence type="ECO:0000313" key="4">
    <source>
        <dbReference type="Proteomes" id="UP001558713"/>
    </source>
</evidence>
<comment type="caution">
    <text evidence="3">The sequence shown here is derived from an EMBL/GenBank/DDBJ whole genome shotgun (WGS) entry which is preliminary data.</text>
</comment>
<protein>
    <submittedName>
        <fullName evidence="3">Non-specific lipid-transfer protein 2</fullName>
    </submittedName>
</protein>
<dbReference type="EMBL" id="JBANAX010000675">
    <property type="protein sequence ID" value="KAL1198047.1"/>
    <property type="molecule type" value="Genomic_DNA"/>
</dbReference>
<feature type="chain" id="PRO_5044855778" evidence="2">
    <location>
        <begin position="26"/>
        <end position="118"/>
    </location>
</feature>
<dbReference type="AlphaFoldDB" id="A0ABD0ZTW2"/>
<organism evidence="3 4">
    <name type="scientific">Cardamine amara subsp. amara</name>
    <dbReference type="NCBI Taxonomy" id="228776"/>
    <lineage>
        <taxon>Eukaryota</taxon>
        <taxon>Viridiplantae</taxon>
        <taxon>Streptophyta</taxon>
        <taxon>Embryophyta</taxon>
        <taxon>Tracheophyta</taxon>
        <taxon>Spermatophyta</taxon>
        <taxon>Magnoliopsida</taxon>
        <taxon>eudicotyledons</taxon>
        <taxon>Gunneridae</taxon>
        <taxon>Pentapetalae</taxon>
        <taxon>rosids</taxon>
        <taxon>malvids</taxon>
        <taxon>Brassicales</taxon>
        <taxon>Brassicaceae</taxon>
        <taxon>Cardamineae</taxon>
        <taxon>Cardamine</taxon>
    </lineage>
</organism>
<keyword evidence="4" id="KW-1185">Reference proteome</keyword>
<name>A0ABD0ZTW2_CARAN</name>
<dbReference type="SUPFAM" id="SSF47699">
    <property type="entry name" value="Bifunctional inhibitor/lipid-transfer protein/seed storage 2S albumin"/>
    <property type="match status" value="1"/>
</dbReference>
<sequence length="118" mass="12579">MDGLMKLSYLIFACMIVAGPITSNAALACTTVKVILKPCFPYLTQRAPLTSRCCNGVRNLNGRALTTLDRAKFADALNLLLKTQALVSTLPVLLEFLGHVESIFLGVTKSAPAPTATP</sequence>
<dbReference type="InterPro" id="IPR036312">
    <property type="entry name" value="Bifun_inhib/LTP/seed_sf"/>
</dbReference>
<dbReference type="Proteomes" id="UP001558713">
    <property type="component" value="Unassembled WGS sequence"/>
</dbReference>
<keyword evidence="2" id="KW-0732">Signal</keyword>
<dbReference type="Gene3D" id="1.10.110.10">
    <property type="entry name" value="Plant lipid-transfer and hydrophobic proteins"/>
    <property type="match status" value="1"/>
</dbReference>
<evidence type="ECO:0000256" key="2">
    <source>
        <dbReference type="SAM" id="SignalP"/>
    </source>
</evidence>
<evidence type="ECO:0000256" key="1">
    <source>
        <dbReference type="ARBA" id="ARBA00009748"/>
    </source>
</evidence>
<proteinExistence type="inferred from homology"/>
<dbReference type="PROSITE" id="PS51257">
    <property type="entry name" value="PROKAR_LIPOPROTEIN"/>
    <property type="match status" value="1"/>
</dbReference>
<evidence type="ECO:0000313" key="3">
    <source>
        <dbReference type="EMBL" id="KAL1198047.1"/>
    </source>
</evidence>
<feature type="signal peptide" evidence="2">
    <location>
        <begin position="1"/>
        <end position="25"/>
    </location>
</feature>